<evidence type="ECO:0000256" key="2">
    <source>
        <dbReference type="SAM" id="Phobius"/>
    </source>
</evidence>
<evidence type="ECO:0000259" key="3">
    <source>
        <dbReference type="Pfam" id="PF08044"/>
    </source>
</evidence>
<reference evidence="5" key="1">
    <citation type="journal article" date="2019" name="Int. J. Syst. Evol. Microbiol.">
        <title>The Global Catalogue of Microorganisms (GCM) 10K type strain sequencing project: providing services to taxonomists for standard genome sequencing and annotation.</title>
        <authorList>
            <consortium name="The Broad Institute Genomics Platform"/>
            <consortium name="The Broad Institute Genome Sequencing Center for Infectious Disease"/>
            <person name="Wu L."/>
            <person name="Ma J."/>
        </authorList>
    </citation>
    <scope>NUCLEOTIDE SEQUENCE [LARGE SCALE GENOMIC DNA]</scope>
    <source>
        <strain evidence="5">CGMCC 1.9106</strain>
    </source>
</reference>
<evidence type="ECO:0000313" key="5">
    <source>
        <dbReference type="Proteomes" id="UP001596392"/>
    </source>
</evidence>
<comment type="caution">
    <text evidence="4">The sequence shown here is derived from an EMBL/GenBank/DDBJ whole genome shotgun (WGS) entry which is preliminary data.</text>
</comment>
<dbReference type="Proteomes" id="UP001596392">
    <property type="component" value="Unassembled WGS sequence"/>
</dbReference>
<keyword evidence="2" id="KW-0812">Transmembrane</keyword>
<proteinExistence type="predicted"/>
<evidence type="ECO:0000313" key="4">
    <source>
        <dbReference type="EMBL" id="MFC7243098.1"/>
    </source>
</evidence>
<feature type="transmembrane region" description="Helical" evidence="2">
    <location>
        <begin position="116"/>
        <end position="133"/>
    </location>
</feature>
<evidence type="ECO:0000256" key="1">
    <source>
        <dbReference type="SAM" id="MobiDB-lite"/>
    </source>
</evidence>
<protein>
    <submittedName>
        <fullName evidence="4">DUF1707 domain-containing protein</fullName>
    </submittedName>
</protein>
<feature type="compositionally biased region" description="Polar residues" evidence="1">
    <location>
        <begin position="1"/>
        <end position="13"/>
    </location>
</feature>
<organism evidence="4 5">
    <name type="scientific">Catellatospora aurea</name>
    <dbReference type="NCBI Taxonomy" id="1337874"/>
    <lineage>
        <taxon>Bacteria</taxon>
        <taxon>Bacillati</taxon>
        <taxon>Actinomycetota</taxon>
        <taxon>Actinomycetes</taxon>
        <taxon>Micromonosporales</taxon>
        <taxon>Micromonosporaceae</taxon>
        <taxon>Catellatospora</taxon>
    </lineage>
</organism>
<dbReference type="Pfam" id="PF08044">
    <property type="entry name" value="DUF1707"/>
    <property type="match status" value="1"/>
</dbReference>
<keyword evidence="5" id="KW-1185">Reference proteome</keyword>
<feature type="domain" description="DUF1707" evidence="3">
    <location>
        <begin position="18"/>
        <end position="70"/>
    </location>
</feature>
<keyword evidence="2" id="KW-0472">Membrane</keyword>
<gene>
    <name evidence="4" type="ORF">ACFQO7_11485</name>
</gene>
<feature type="transmembrane region" description="Helical" evidence="2">
    <location>
        <begin position="91"/>
        <end position="110"/>
    </location>
</feature>
<dbReference type="RefSeq" id="WP_376806343.1">
    <property type="nucleotide sequence ID" value="NZ_JBHTAC010000009.1"/>
</dbReference>
<sequence length="150" mass="16342">MSNADETLQQSEGPVTDLRVGAPEREAALLALDEHLGYERLDPAEYTQRRAACQTARTESELRRLFVDLPEPHPELSHQPPAAPADDDVTVLGWALGILLALGLPVTIVLGVVYDAWWSLTVPVALSVLLLYIEHLLTRKATGVVVADEA</sequence>
<name>A0ABW2GVH8_9ACTN</name>
<feature type="region of interest" description="Disordered" evidence="1">
    <location>
        <begin position="1"/>
        <end position="20"/>
    </location>
</feature>
<accession>A0ABW2GVH8</accession>
<keyword evidence="2" id="KW-1133">Transmembrane helix</keyword>
<dbReference type="InterPro" id="IPR012551">
    <property type="entry name" value="DUF1707_SHOCT-like"/>
</dbReference>
<dbReference type="EMBL" id="JBHTAC010000009">
    <property type="protein sequence ID" value="MFC7243098.1"/>
    <property type="molecule type" value="Genomic_DNA"/>
</dbReference>